<accession>A0A6B0TCW0</accession>
<dbReference type="Pfam" id="PF13344">
    <property type="entry name" value="Hydrolase_6"/>
    <property type="match status" value="1"/>
</dbReference>
<comment type="caution">
    <text evidence="1">The sequence shown here is derived from an EMBL/GenBank/DDBJ whole genome shotgun (WGS) entry which is preliminary data.</text>
</comment>
<dbReference type="OrthoDB" id="25155at2157"/>
<keyword evidence="2" id="KW-1185">Reference proteome</keyword>
<dbReference type="Pfam" id="PF13242">
    <property type="entry name" value="Hydrolase_like"/>
    <property type="match status" value="1"/>
</dbReference>
<gene>
    <name evidence="1" type="ORF">GRX03_15850</name>
</gene>
<dbReference type="Gene3D" id="3.40.50.1000">
    <property type="entry name" value="HAD superfamily/HAD-like"/>
    <property type="match status" value="2"/>
</dbReference>
<proteinExistence type="predicted"/>
<dbReference type="GO" id="GO:0005737">
    <property type="term" value="C:cytoplasm"/>
    <property type="evidence" value="ECO:0007669"/>
    <property type="project" value="TreeGrafter"/>
</dbReference>
<dbReference type="EMBL" id="WUUT01000008">
    <property type="protein sequence ID" value="MXR53071.1"/>
    <property type="molecule type" value="Genomic_DNA"/>
</dbReference>
<evidence type="ECO:0000313" key="1">
    <source>
        <dbReference type="EMBL" id="MXR53071.1"/>
    </source>
</evidence>
<dbReference type="GO" id="GO:0016791">
    <property type="term" value="F:phosphatase activity"/>
    <property type="evidence" value="ECO:0007669"/>
    <property type="project" value="TreeGrafter"/>
</dbReference>
<dbReference type="InterPro" id="IPR023214">
    <property type="entry name" value="HAD_sf"/>
</dbReference>
<evidence type="ECO:0000313" key="2">
    <source>
        <dbReference type="Proteomes" id="UP000466535"/>
    </source>
</evidence>
<dbReference type="InterPro" id="IPR006357">
    <property type="entry name" value="HAD-SF_hydro_IIA"/>
</dbReference>
<keyword evidence="1" id="KW-0378">Hydrolase</keyword>
<sequence length="266" mass="27861">MTLRGAIVDLDGTVYRGGDLCAGTADGLDALRSAGLNILFFSNNPLKDGADYIDRLTDLGLDVSDCQACSSGVVTTEYLVDHHPDEQVFCIGADGLREQFRAASLAVTDEPTEADVLVASWTSEFDFGDMRDALAAADEDTPFLGTDPDRTFPMEGGTVVPGSGAIIGSVAAVLGRDPDAILGKPSETAQQAALDRLSVDPEECLVVGDRLDTDLRLGERAGMTTVLVLSGVSDREDIAASDIDPDYVIDSLGDIDTVLADAAASR</sequence>
<organism evidence="1 2">
    <name type="scientific">Halovenus carboxidivorans</name>
    <dbReference type="NCBI Taxonomy" id="2692199"/>
    <lineage>
        <taxon>Archaea</taxon>
        <taxon>Methanobacteriati</taxon>
        <taxon>Methanobacteriota</taxon>
        <taxon>Stenosarchaea group</taxon>
        <taxon>Halobacteria</taxon>
        <taxon>Halobacteriales</taxon>
        <taxon>Haloarculaceae</taxon>
        <taxon>Halovenus</taxon>
    </lineage>
</organism>
<dbReference type="SUPFAM" id="SSF56784">
    <property type="entry name" value="HAD-like"/>
    <property type="match status" value="1"/>
</dbReference>
<dbReference type="AlphaFoldDB" id="A0A6B0TCW0"/>
<dbReference type="NCBIfam" id="TIGR01460">
    <property type="entry name" value="HAD-SF-IIA"/>
    <property type="match status" value="1"/>
</dbReference>
<dbReference type="Proteomes" id="UP000466535">
    <property type="component" value="Unassembled WGS sequence"/>
</dbReference>
<dbReference type="PANTHER" id="PTHR19288">
    <property type="entry name" value="4-NITROPHENYLPHOSPHATASE-RELATED"/>
    <property type="match status" value="1"/>
</dbReference>
<protein>
    <submittedName>
        <fullName evidence="1">HAD-IIA family hydrolase</fullName>
    </submittedName>
</protein>
<name>A0A6B0TCW0_9EURY</name>
<reference evidence="1 2" key="1">
    <citation type="submission" date="2019-12" db="EMBL/GenBank/DDBJ databases">
        <title>Isolation and characterization of three novel carbon monoxide-oxidizing members of Halobacteria from salione crusts and soils.</title>
        <authorList>
            <person name="Myers M.R."/>
            <person name="King G.M."/>
        </authorList>
    </citation>
    <scope>NUCLEOTIDE SEQUENCE [LARGE SCALE GENOMIC DNA]</scope>
    <source>
        <strain evidence="1 2">WSH3</strain>
    </source>
</reference>
<dbReference type="RefSeq" id="WP_159765361.1">
    <property type="nucleotide sequence ID" value="NZ_WUUT01000008.1"/>
</dbReference>
<dbReference type="PANTHER" id="PTHR19288:SF46">
    <property type="entry name" value="HALOACID DEHALOGENASE-LIKE HYDROLASE DOMAIN-CONTAINING PROTEIN 2"/>
    <property type="match status" value="1"/>
</dbReference>
<dbReference type="InterPro" id="IPR036412">
    <property type="entry name" value="HAD-like_sf"/>
</dbReference>